<protein>
    <submittedName>
        <fullName evidence="1">Uncharacterized protein</fullName>
    </submittedName>
</protein>
<reference evidence="1 2" key="1">
    <citation type="submission" date="2019-08" db="EMBL/GenBank/DDBJ databases">
        <title>Seonamhaeicola sediminis sp. nov., isolated from marine sediment.</title>
        <authorList>
            <person name="Cao W.R."/>
        </authorList>
    </citation>
    <scope>NUCLEOTIDE SEQUENCE [LARGE SCALE GENOMIC DNA]</scope>
    <source>
        <strain evidence="1 2">1505</strain>
    </source>
</reference>
<name>A0A5C7GMT8_9FLAO</name>
<dbReference type="OrthoDB" id="1440507at2"/>
<proteinExistence type="predicted"/>
<sequence>MKNLRPLILGIIIGALATYFFCPRQAVEDSTLEIVKVIKPKGVISVDKAKALNKNWTDYREAAVDSAARKQGRNKDDRSVWWSIDDIENYIAYSKQQTDSLGYDMTGFRVYLGVYGKNAGQSKKNLTTMFMVPTVGKSIQKAGVNLFNVNMQGNGDCPTCPPLNEGTGGGGGYPQ</sequence>
<organism evidence="1 2">
    <name type="scientific">Seonamhaeicola maritimus</name>
    <dbReference type="NCBI Taxonomy" id="2591822"/>
    <lineage>
        <taxon>Bacteria</taxon>
        <taxon>Pseudomonadati</taxon>
        <taxon>Bacteroidota</taxon>
        <taxon>Flavobacteriia</taxon>
        <taxon>Flavobacteriales</taxon>
        <taxon>Flavobacteriaceae</taxon>
    </lineage>
</organism>
<accession>A0A5C7GMT8</accession>
<evidence type="ECO:0000313" key="1">
    <source>
        <dbReference type="EMBL" id="TXG39613.1"/>
    </source>
</evidence>
<keyword evidence="2" id="KW-1185">Reference proteome</keyword>
<dbReference type="EMBL" id="VRKQ01000008">
    <property type="protein sequence ID" value="TXG39613.1"/>
    <property type="molecule type" value="Genomic_DNA"/>
</dbReference>
<dbReference type="RefSeq" id="WP_147767183.1">
    <property type="nucleotide sequence ID" value="NZ_VRKQ01000008.1"/>
</dbReference>
<dbReference type="AlphaFoldDB" id="A0A5C7GMT8"/>
<evidence type="ECO:0000313" key="2">
    <source>
        <dbReference type="Proteomes" id="UP000321080"/>
    </source>
</evidence>
<comment type="caution">
    <text evidence="1">The sequence shown here is derived from an EMBL/GenBank/DDBJ whole genome shotgun (WGS) entry which is preliminary data.</text>
</comment>
<dbReference type="Proteomes" id="UP000321080">
    <property type="component" value="Unassembled WGS sequence"/>
</dbReference>
<gene>
    <name evidence="1" type="ORF">FUA22_07035</name>
</gene>